<feature type="transmembrane region" description="Helical" evidence="2">
    <location>
        <begin position="1250"/>
        <end position="1272"/>
    </location>
</feature>
<dbReference type="PROSITE" id="PS50125">
    <property type="entry name" value="GUANYLATE_CYCLASE_2"/>
    <property type="match status" value="1"/>
</dbReference>
<dbReference type="Gene3D" id="3.30.70.1230">
    <property type="entry name" value="Nucleotide cyclase"/>
    <property type="match status" value="1"/>
</dbReference>
<feature type="region of interest" description="Disordered" evidence="1">
    <location>
        <begin position="980"/>
        <end position="1001"/>
    </location>
</feature>
<evidence type="ECO:0000259" key="3">
    <source>
        <dbReference type="PROSITE" id="PS50125"/>
    </source>
</evidence>
<feature type="compositionally biased region" description="Low complexity" evidence="1">
    <location>
        <begin position="540"/>
        <end position="552"/>
    </location>
</feature>
<keyword evidence="2" id="KW-1133">Transmembrane helix</keyword>
<dbReference type="Proteomes" id="UP001314263">
    <property type="component" value="Unassembled WGS sequence"/>
</dbReference>
<dbReference type="InterPro" id="IPR029787">
    <property type="entry name" value="Nucleotide_cyclase"/>
</dbReference>
<feature type="compositionally biased region" description="Polar residues" evidence="1">
    <location>
        <begin position="685"/>
        <end position="701"/>
    </location>
</feature>
<feature type="region of interest" description="Disordered" evidence="1">
    <location>
        <begin position="685"/>
        <end position="725"/>
    </location>
</feature>
<feature type="compositionally biased region" description="Low complexity" evidence="1">
    <location>
        <begin position="1050"/>
        <end position="1065"/>
    </location>
</feature>
<name>A0AAV1IGY0_9CHLO</name>
<comment type="caution">
    <text evidence="4">The sequence shown here is derived from an EMBL/GenBank/DDBJ whole genome shotgun (WGS) entry which is preliminary data.</text>
</comment>
<sequence length="1477" mass="157733">MWPQTGQLPGSQSSQPPLARSYPSVSVIYCQLERDQALEFSPGDKQLEWWHRLCLETETVAKRYAAVIAEQDEWGICYALGLKADNKKLPRHSMEPVQCALQLLSSLTQMKLPGGGCVRARVGLHRDEASDGLVGSSTSLHYRLCGPAFAVARQLAEGSCWGSMLASEEVWREQGQYDRHWVYNQGISMPLGPIISCYTLLPEGDIAYLKSASTTDPSPRGVSMPTVPCHSTAWQIERLHEAPAEIGPSPGSAGEKVQSVRVPDQHIPGPNPFAALALEQGLQEDFAAGTAAGSGNNASSEAIQLQRTRPLPHELARHSSLAARASSREVPSAARGANRAATPAWDVPEGLHTSQRAYSSSWGSDSHKGSAAAAVAELLKLPKLPSDSNGSSTQGTESLDSASALQPPALTFAQLLQQQSERIAADSGSPGPRMSASQLTYALSTWPELSEQERMARFMAALHVTRPGATADASSHRTADMLSAVLSGSPADGQPLQDVPEQHALYQTSSGSSLRSSHETPSACSHRELYMREHGGGAGNTPANTTTEGPNADLEPDSAAWARSRAMDMPGDSVLMPECPSRSASLPKQMAPGVEFLLRAAGQLRAATSGSPGTTTSTDYVPSDKNTVWPEKWGPERLYGPIKLDEHVSREAMAGGYSVYPMDTRLPANEFMAQASQKWPLTASQLPGRSGSLTTSASTVNAAPDTSRGWPDQWGSGKPQFRVSDQSSHDDAHRAMLRSWKVASGGNECQPASLAAAWSSYARDGQDFEQMPMPNLPANGPAQQRAAGPRLSMHSERRWSGLSAGDISQAMMGPVAEAASVPWRPDMAAGKGSLLPLGPMLGQRKKLESAAGMSRHLPAEAMPSSAAKPSLLHLGLAGSALPWQHDSATAALGGRAAPEATLRTAAAGGSMPWQGIDMPPATGSLLPGTWNVDGIFEPHWSHAQRRTAALNSAGSGMACGPSPQWKHPCDGLFHRQMQPRNQDAMRPGSSEGSGLLWPGQGVAQHSMPRLEAGLQQPQPIPQGSFPEMAQSLRRSLQNAMPSAPRRDEWPSSSAQQLSSSAQLPSKTGTGGVALTPTTAGEQMNAHDSTRRKWAPGATMQKTWMDDPGLCEADLLLSSTASSVASLAVPSGMRLAQRAASAAPVRTAHAASTTDALPCRTPSVRRPYTPVSPGTVQRQLQQVKPVQTMVWGGLAAAFWAQLLGTPGTVSVTRLPSGRVVRQDATLQFMDARMEMQFQRKWALRKRVQDRAVLVFFILSALLLEAGGLFYAYPHEVHRMLPGLIGVVVTVAMLGAMLLRPAWYLEQRSGLQLLLRICRAICASWQIKQAFQAAQAASAALAPSNAVLNILACSTVPLVVSSFCGGNTMGPHIIGDMVCLLLALAQVPWLCAPQCSLWGQVACAFWLVTQAMVLTALCAAVQLRWEDKARRAFLRAFDARVAPILPFPRASQDLLNPSRLYLVGPGTLRCGRHAARRGL</sequence>
<feature type="compositionally biased region" description="Low complexity" evidence="1">
    <location>
        <begin position="333"/>
        <end position="344"/>
    </location>
</feature>
<feature type="compositionally biased region" description="Polar residues" evidence="1">
    <location>
        <begin position="386"/>
        <end position="402"/>
    </location>
</feature>
<keyword evidence="5" id="KW-1185">Reference proteome</keyword>
<evidence type="ECO:0000256" key="1">
    <source>
        <dbReference type="SAM" id="MobiDB-lite"/>
    </source>
</evidence>
<dbReference type="SUPFAM" id="SSF55073">
    <property type="entry name" value="Nucleotide cyclase"/>
    <property type="match status" value="1"/>
</dbReference>
<feature type="compositionally biased region" description="Polar residues" evidence="1">
    <location>
        <begin position="1"/>
        <end position="16"/>
    </location>
</feature>
<gene>
    <name evidence="4" type="ORF">CVIRNUC_008921</name>
</gene>
<reference evidence="4 5" key="1">
    <citation type="submission" date="2023-10" db="EMBL/GenBank/DDBJ databases">
        <authorList>
            <person name="Maclean D."/>
            <person name="Macfadyen A."/>
        </authorList>
    </citation>
    <scope>NUCLEOTIDE SEQUENCE [LARGE SCALE GENOMIC DNA]</scope>
</reference>
<feature type="region of interest" description="Disordered" evidence="1">
    <location>
        <begin position="1"/>
        <end position="20"/>
    </location>
</feature>
<feature type="region of interest" description="Disordered" evidence="1">
    <location>
        <begin position="383"/>
        <end position="402"/>
    </location>
</feature>
<feature type="region of interest" description="Disordered" evidence="1">
    <location>
        <begin position="312"/>
        <end position="348"/>
    </location>
</feature>
<feature type="transmembrane region" description="Helical" evidence="2">
    <location>
        <begin position="1278"/>
        <end position="1297"/>
    </location>
</feature>
<dbReference type="GO" id="GO:0035556">
    <property type="term" value="P:intracellular signal transduction"/>
    <property type="evidence" value="ECO:0007669"/>
    <property type="project" value="InterPro"/>
</dbReference>
<dbReference type="GO" id="GO:0009190">
    <property type="term" value="P:cyclic nucleotide biosynthetic process"/>
    <property type="evidence" value="ECO:0007669"/>
    <property type="project" value="InterPro"/>
</dbReference>
<dbReference type="InterPro" id="IPR001054">
    <property type="entry name" value="A/G_cyclase"/>
</dbReference>
<evidence type="ECO:0000313" key="5">
    <source>
        <dbReference type="Proteomes" id="UP001314263"/>
    </source>
</evidence>
<organism evidence="4 5">
    <name type="scientific">Coccomyxa viridis</name>
    <dbReference type="NCBI Taxonomy" id="1274662"/>
    <lineage>
        <taxon>Eukaryota</taxon>
        <taxon>Viridiplantae</taxon>
        <taxon>Chlorophyta</taxon>
        <taxon>core chlorophytes</taxon>
        <taxon>Trebouxiophyceae</taxon>
        <taxon>Trebouxiophyceae incertae sedis</taxon>
        <taxon>Coccomyxaceae</taxon>
        <taxon>Coccomyxa</taxon>
    </lineage>
</organism>
<feature type="region of interest" description="Disordered" evidence="1">
    <location>
        <begin position="1014"/>
        <end position="1093"/>
    </location>
</feature>
<proteinExistence type="predicted"/>
<accession>A0AAV1IGY0</accession>
<evidence type="ECO:0000256" key="2">
    <source>
        <dbReference type="SAM" id="Phobius"/>
    </source>
</evidence>
<dbReference type="EMBL" id="CAUYUE010000013">
    <property type="protein sequence ID" value="CAK0785710.1"/>
    <property type="molecule type" value="Genomic_DNA"/>
</dbReference>
<feature type="region of interest" description="Disordered" evidence="1">
    <location>
        <begin position="532"/>
        <end position="552"/>
    </location>
</feature>
<keyword evidence="2" id="KW-0812">Transmembrane</keyword>
<keyword evidence="2" id="KW-0472">Membrane</keyword>
<evidence type="ECO:0000313" key="4">
    <source>
        <dbReference type="EMBL" id="CAK0785710.1"/>
    </source>
</evidence>
<protein>
    <recommendedName>
        <fullName evidence="3">Guanylate cyclase domain-containing protein</fullName>
    </recommendedName>
</protein>
<feature type="domain" description="Guanylate cyclase" evidence="3">
    <location>
        <begin position="81"/>
        <end position="156"/>
    </location>
</feature>